<feature type="domain" description="DUF4268" evidence="1">
    <location>
        <begin position="180"/>
        <end position="305"/>
    </location>
</feature>
<comment type="caution">
    <text evidence="2">The sequence shown here is derived from an EMBL/GenBank/DDBJ whole genome shotgun (WGS) entry which is preliminary data.</text>
</comment>
<dbReference type="Pfam" id="PF14088">
    <property type="entry name" value="DUF4268"/>
    <property type="match status" value="1"/>
</dbReference>
<keyword evidence="3" id="KW-1185">Reference proteome</keyword>
<dbReference type="InterPro" id="IPR025364">
    <property type="entry name" value="DUF4268"/>
</dbReference>
<dbReference type="RefSeq" id="WP_110358697.1">
    <property type="nucleotide sequence ID" value="NZ_QFLI01000001.1"/>
</dbReference>
<dbReference type="EMBL" id="QFLI01000001">
    <property type="protein sequence ID" value="PXY02536.1"/>
    <property type="molecule type" value="Genomic_DNA"/>
</dbReference>
<accession>A0A2V4A1M8</accession>
<dbReference type="AlphaFoldDB" id="A0A2V4A1M8"/>
<evidence type="ECO:0000313" key="2">
    <source>
        <dbReference type="EMBL" id="PXY02536.1"/>
    </source>
</evidence>
<sequence length="322" mass="37479">MTINLGKLKKIDNLRTIWENEQTDFSKWLSKEENLELLSEEIGINLSLQETEARTGSFYIDILANEVETGKKVVIENQLEKTNHDHLGKIITYASGYEAEYIIWIVKDFREEHKQALDWLNENTNEKINFFGIKMELWQIDSSKYAPKFNIVSQPNQWSKALRGSKKSSTLSEVGVKQINFIEEFRSYCTENDSSLQVGKAQNSTPSYYTIGIGMSEGWVAVKLNTGKNILKVDFYFVDKEYYSIIKQEFKSKIESFFNNKVVFDDMEKYKGAVISTSTRFKIDNQAQWKSYFEWIRTNAEIMQKQIPNLIKNAKEFLTTTA</sequence>
<dbReference type="InterPro" id="IPR011856">
    <property type="entry name" value="tRNA_endonuc-like_dom_sf"/>
</dbReference>
<evidence type="ECO:0000313" key="3">
    <source>
        <dbReference type="Proteomes" id="UP000248079"/>
    </source>
</evidence>
<name>A0A2V4A1M8_9BACT</name>
<protein>
    <submittedName>
        <fullName evidence="2">DUF4268 domain-containing protein</fullName>
    </submittedName>
</protein>
<gene>
    <name evidence="2" type="ORF">DF185_00125</name>
</gene>
<dbReference type="OrthoDB" id="570199at2"/>
<dbReference type="Gene3D" id="3.40.1350.10">
    <property type="match status" value="1"/>
</dbReference>
<dbReference type="Proteomes" id="UP000248079">
    <property type="component" value="Unassembled WGS sequence"/>
</dbReference>
<dbReference type="GO" id="GO:0003676">
    <property type="term" value="F:nucleic acid binding"/>
    <property type="evidence" value="ECO:0007669"/>
    <property type="project" value="InterPro"/>
</dbReference>
<evidence type="ECO:0000259" key="1">
    <source>
        <dbReference type="Pfam" id="PF14088"/>
    </source>
</evidence>
<reference evidence="2 3" key="1">
    <citation type="submission" date="2018-05" db="EMBL/GenBank/DDBJ databases">
        <title>Marinifilum breve JC075T sp. nov., a marine bacterium isolated from Yongle Blue Hole in the South China Sea.</title>
        <authorList>
            <person name="Fu T."/>
        </authorList>
    </citation>
    <scope>NUCLEOTIDE SEQUENCE [LARGE SCALE GENOMIC DNA]</scope>
    <source>
        <strain evidence="2 3">JC075</strain>
    </source>
</reference>
<organism evidence="2 3">
    <name type="scientific">Marinifilum breve</name>
    <dbReference type="NCBI Taxonomy" id="2184082"/>
    <lineage>
        <taxon>Bacteria</taxon>
        <taxon>Pseudomonadati</taxon>
        <taxon>Bacteroidota</taxon>
        <taxon>Bacteroidia</taxon>
        <taxon>Marinilabiliales</taxon>
        <taxon>Marinifilaceae</taxon>
    </lineage>
</organism>
<proteinExistence type="predicted"/>